<feature type="compositionally biased region" description="Pro residues" evidence="1">
    <location>
        <begin position="101"/>
        <end position="117"/>
    </location>
</feature>
<feature type="region of interest" description="Disordered" evidence="1">
    <location>
        <begin position="80"/>
        <end position="117"/>
    </location>
</feature>
<organism evidence="2">
    <name type="scientific">Arundo donax</name>
    <name type="common">Giant reed</name>
    <name type="synonym">Donax arundinaceus</name>
    <dbReference type="NCBI Taxonomy" id="35708"/>
    <lineage>
        <taxon>Eukaryota</taxon>
        <taxon>Viridiplantae</taxon>
        <taxon>Streptophyta</taxon>
        <taxon>Embryophyta</taxon>
        <taxon>Tracheophyta</taxon>
        <taxon>Spermatophyta</taxon>
        <taxon>Magnoliopsida</taxon>
        <taxon>Liliopsida</taxon>
        <taxon>Poales</taxon>
        <taxon>Poaceae</taxon>
        <taxon>PACMAD clade</taxon>
        <taxon>Arundinoideae</taxon>
        <taxon>Arundineae</taxon>
        <taxon>Arundo</taxon>
    </lineage>
</organism>
<reference evidence="2" key="1">
    <citation type="submission" date="2014-09" db="EMBL/GenBank/DDBJ databases">
        <authorList>
            <person name="Magalhaes I.L.F."/>
            <person name="Oliveira U."/>
            <person name="Santos F.R."/>
            <person name="Vidigal T.H.D.A."/>
            <person name="Brescovit A.D."/>
            <person name="Santos A.J."/>
        </authorList>
    </citation>
    <scope>NUCLEOTIDE SEQUENCE</scope>
    <source>
        <tissue evidence="2">Shoot tissue taken approximately 20 cm above the soil surface</tissue>
    </source>
</reference>
<evidence type="ECO:0000256" key="1">
    <source>
        <dbReference type="SAM" id="MobiDB-lite"/>
    </source>
</evidence>
<proteinExistence type="predicted"/>
<evidence type="ECO:0000313" key="2">
    <source>
        <dbReference type="EMBL" id="JAD87369.1"/>
    </source>
</evidence>
<reference evidence="2" key="2">
    <citation type="journal article" date="2015" name="Data Brief">
        <title>Shoot transcriptome of the giant reed, Arundo donax.</title>
        <authorList>
            <person name="Barrero R.A."/>
            <person name="Guerrero F.D."/>
            <person name="Moolhuijzen P."/>
            <person name="Goolsby J.A."/>
            <person name="Tidwell J."/>
            <person name="Bellgard S.E."/>
            <person name="Bellgard M.I."/>
        </authorList>
    </citation>
    <scope>NUCLEOTIDE SEQUENCE</scope>
    <source>
        <tissue evidence="2">Shoot tissue taken approximately 20 cm above the soil surface</tissue>
    </source>
</reference>
<sequence>MSSGRTFFLQNSNRGLRYRAHCLKVATICFPFALRFSSSVMSSSSCFHSLSNFLKNTKILSSLQSSSNLVLILFESMSASASSPLPLPSPSPSSALSPAAPASPPSPPPARLPLPLA</sequence>
<protein>
    <submittedName>
        <fullName evidence="2">Uncharacterized protein</fullName>
    </submittedName>
</protein>
<dbReference type="AlphaFoldDB" id="A0A0A9DFJ4"/>
<name>A0A0A9DFJ4_ARUDO</name>
<dbReference type="EMBL" id="GBRH01210526">
    <property type="protein sequence ID" value="JAD87369.1"/>
    <property type="molecule type" value="Transcribed_RNA"/>
</dbReference>
<accession>A0A0A9DFJ4</accession>